<dbReference type="Pfam" id="PF01575">
    <property type="entry name" value="MaoC_dehydratas"/>
    <property type="match status" value="1"/>
</dbReference>
<dbReference type="InterPro" id="IPR002539">
    <property type="entry name" value="MaoC-like_dom"/>
</dbReference>
<dbReference type="Proteomes" id="UP000246018">
    <property type="component" value="Unassembled WGS sequence"/>
</dbReference>
<dbReference type="GO" id="GO:0006633">
    <property type="term" value="P:fatty acid biosynthetic process"/>
    <property type="evidence" value="ECO:0007669"/>
    <property type="project" value="TreeGrafter"/>
</dbReference>
<keyword evidence="4" id="KW-1185">Reference proteome</keyword>
<organism evidence="3 4">
    <name type="scientific">Nocardioides gansuensis</name>
    <dbReference type="NCBI Taxonomy" id="2138300"/>
    <lineage>
        <taxon>Bacteria</taxon>
        <taxon>Bacillati</taxon>
        <taxon>Actinomycetota</taxon>
        <taxon>Actinomycetes</taxon>
        <taxon>Propionibacteriales</taxon>
        <taxon>Nocardioidaceae</taxon>
        <taxon>Nocardioides</taxon>
    </lineage>
</organism>
<dbReference type="OrthoDB" id="9796589at2"/>
<evidence type="ECO:0000256" key="1">
    <source>
        <dbReference type="ARBA" id="ARBA00005254"/>
    </source>
</evidence>
<dbReference type="Gene3D" id="3.10.129.10">
    <property type="entry name" value="Hotdog Thioesterase"/>
    <property type="match status" value="1"/>
</dbReference>
<comment type="caution">
    <text evidence="3">The sequence shown here is derived from an EMBL/GenBank/DDBJ whole genome shotgun (WGS) entry which is preliminary data.</text>
</comment>
<proteinExistence type="inferred from homology"/>
<sequence length="142" mass="15072">MADLESLIGQVASFRKTVGESDVYLFAGLTGDLSPNHVDEQAMATTPFGTRIAHGVLLVGFMSTAATRFVETTGAVAVSAGYDRVRFVAPVRIGQTVAVTYTITAADPVRRRTTAHVEAHTEDGRLCAVADHLLTFLDGAYA</sequence>
<name>A0A2T8F7W8_9ACTN</name>
<dbReference type="InterPro" id="IPR050965">
    <property type="entry name" value="UPF0336/Enoyl-CoA_hydratase"/>
</dbReference>
<dbReference type="SUPFAM" id="SSF54637">
    <property type="entry name" value="Thioesterase/thiol ester dehydrase-isomerase"/>
    <property type="match status" value="1"/>
</dbReference>
<dbReference type="AlphaFoldDB" id="A0A2T8F7W8"/>
<comment type="similarity">
    <text evidence="1">Belongs to the enoyl-CoA hydratase/isomerase family.</text>
</comment>
<accession>A0A2T8F7W8</accession>
<reference evidence="3 4" key="1">
    <citation type="submission" date="2018-04" db="EMBL/GenBank/DDBJ databases">
        <title>Genome of Nocardioides gansuensis WSJ-1.</title>
        <authorList>
            <person name="Wu S."/>
            <person name="Wang G."/>
        </authorList>
    </citation>
    <scope>NUCLEOTIDE SEQUENCE [LARGE SCALE GENOMIC DNA]</scope>
    <source>
        <strain evidence="3 4">WSJ-1</strain>
    </source>
</reference>
<dbReference type="EMBL" id="QDGZ01000007">
    <property type="protein sequence ID" value="PVG81814.1"/>
    <property type="molecule type" value="Genomic_DNA"/>
</dbReference>
<evidence type="ECO:0000313" key="3">
    <source>
        <dbReference type="EMBL" id="PVG81814.1"/>
    </source>
</evidence>
<gene>
    <name evidence="3" type="ORF">DDE18_16895</name>
</gene>
<dbReference type="PANTHER" id="PTHR43437">
    <property type="entry name" value="HYDROXYACYL-THIOESTER DEHYDRATASE TYPE 2, MITOCHONDRIAL-RELATED"/>
    <property type="match status" value="1"/>
</dbReference>
<feature type="domain" description="MaoC-like" evidence="2">
    <location>
        <begin position="9"/>
        <end position="114"/>
    </location>
</feature>
<evidence type="ECO:0000313" key="4">
    <source>
        <dbReference type="Proteomes" id="UP000246018"/>
    </source>
</evidence>
<dbReference type="PANTHER" id="PTHR43437:SF3">
    <property type="entry name" value="HYDROXYACYL-THIOESTER DEHYDRATASE TYPE 2, MITOCHONDRIAL"/>
    <property type="match status" value="1"/>
</dbReference>
<protein>
    <submittedName>
        <fullName evidence="3">Dehydratase</fullName>
    </submittedName>
</protein>
<dbReference type="InterPro" id="IPR029069">
    <property type="entry name" value="HotDog_dom_sf"/>
</dbReference>
<dbReference type="GO" id="GO:0019171">
    <property type="term" value="F:(3R)-hydroxyacyl-[acyl-carrier-protein] dehydratase activity"/>
    <property type="evidence" value="ECO:0007669"/>
    <property type="project" value="TreeGrafter"/>
</dbReference>
<evidence type="ECO:0000259" key="2">
    <source>
        <dbReference type="Pfam" id="PF01575"/>
    </source>
</evidence>